<sequence length="563" mass="65230">MAENNSKKILALSEIVNTQQRRLTVQNYCLIWLDPNIDKCKNEFPNIYEQLRNIVSDINIFTDVDQCVDFLTDIDHHKVFMIISGMLVECIMPNIHETLLLDSIYIFGDKKVMDQEWVKKWPKIKSIHTEITSICEALQQAAKQCDQNLIPLSFIPNNQGTINENLDQLEPLFMYTQIFKEILLEMDYNQQSINDFTAYCRNGDYGSLSNISKFESEYCSTAAILWYTYPAFIFSMLNRALRLMEADRIIKMGFFVRDLHYQIQELYHLQYDNHHGELLIVYRGQGLSKIDFEKLVKTKGGLISFNFFLSTSENREIANGFAEIALTDPNLIGILFKMTIDTSVSSAPFAAIDNVSYFKNEQEILFSMHTIFRIVDIVSINGNNRLYQVELRLTADEDQELQTLTEYLRNQTSALTALERLTKLLVSIGQYEKAEDFFKNSQALSFNYKALEIYQKTFSPNHPVLATVYNNIGRVYQDKGINSEALSFFEKALEIREKTLPSYHLDLAKSYNNIASVHYHIGNYTKALSFLERALDISQRLLPTNHPHLQYVRTGIEMVKEKL</sequence>
<evidence type="ECO:0000256" key="9">
    <source>
        <dbReference type="RuleBase" id="RU361228"/>
    </source>
</evidence>
<evidence type="ECO:0000313" key="12">
    <source>
        <dbReference type="Proteomes" id="UP000663854"/>
    </source>
</evidence>
<dbReference type="EMBL" id="CAJNOH010004196">
    <property type="protein sequence ID" value="CAF1362358.1"/>
    <property type="molecule type" value="Genomic_DNA"/>
</dbReference>
<evidence type="ECO:0000313" key="13">
    <source>
        <dbReference type="Proteomes" id="UP000663870"/>
    </source>
</evidence>
<evidence type="ECO:0000256" key="8">
    <source>
        <dbReference type="PROSITE-ProRule" id="PRU00339"/>
    </source>
</evidence>
<accession>A0A815I8R3</accession>
<dbReference type="GO" id="GO:0106274">
    <property type="term" value="F:NAD+-protein-arginine ADP-ribosyltransferase activity"/>
    <property type="evidence" value="ECO:0007669"/>
    <property type="project" value="UniProtKB-EC"/>
</dbReference>
<dbReference type="Pfam" id="PF13424">
    <property type="entry name" value="TPR_12"/>
    <property type="match status" value="1"/>
</dbReference>
<organism evidence="10 12">
    <name type="scientific">Rotaria sordida</name>
    <dbReference type="NCBI Taxonomy" id="392033"/>
    <lineage>
        <taxon>Eukaryota</taxon>
        <taxon>Metazoa</taxon>
        <taxon>Spiralia</taxon>
        <taxon>Gnathifera</taxon>
        <taxon>Rotifera</taxon>
        <taxon>Eurotatoria</taxon>
        <taxon>Bdelloidea</taxon>
        <taxon>Philodinida</taxon>
        <taxon>Philodinidae</taxon>
        <taxon>Rotaria</taxon>
    </lineage>
</organism>
<keyword evidence="5" id="KW-0677">Repeat</keyword>
<dbReference type="PANTHER" id="PTHR45641">
    <property type="entry name" value="TETRATRICOPEPTIDE REPEAT PROTEIN (AFU_ORTHOLOGUE AFUA_6G03870)"/>
    <property type="match status" value="1"/>
</dbReference>
<dbReference type="Gene3D" id="3.90.176.10">
    <property type="entry name" value="Toxin ADP-ribosyltransferase, Chain A, domain 1"/>
    <property type="match status" value="1"/>
</dbReference>
<evidence type="ECO:0000313" key="11">
    <source>
        <dbReference type="EMBL" id="CAF1607404.1"/>
    </source>
</evidence>
<protein>
    <recommendedName>
        <fullName evidence="9">NAD(P)(+)--arginine ADP-ribosyltransferase</fullName>
        <ecNumber evidence="9">2.4.2.31</ecNumber>
    </recommendedName>
    <alternativeName>
        <fullName evidence="9">Mono(ADP-ribosyl)transferase</fullName>
    </alternativeName>
</protein>
<dbReference type="PROSITE" id="PS51996">
    <property type="entry name" value="TR_MART"/>
    <property type="match status" value="1"/>
</dbReference>
<dbReference type="EC" id="2.4.2.31" evidence="9"/>
<dbReference type="GO" id="GO:0016779">
    <property type="term" value="F:nucleotidyltransferase activity"/>
    <property type="evidence" value="ECO:0007669"/>
    <property type="project" value="UniProtKB-KW"/>
</dbReference>
<gene>
    <name evidence="11" type="ORF">JXQ802_LOCUS48990</name>
    <name evidence="10" type="ORF">PYM288_LOCUS32941</name>
</gene>
<keyword evidence="13" id="KW-1185">Reference proteome</keyword>
<evidence type="ECO:0000256" key="7">
    <source>
        <dbReference type="ARBA" id="ARBA00047597"/>
    </source>
</evidence>
<dbReference type="Proteomes" id="UP000663870">
    <property type="component" value="Unassembled WGS sequence"/>
</dbReference>
<dbReference type="InterPro" id="IPR011990">
    <property type="entry name" value="TPR-like_helical_dom_sf"/>
</dbReference>
<name>A0A815I8R3_9BILA</name>
<evidence type="ECO:0000256" key="6">
    <source>
        <dbReference type="ARBA" id="ARBA00022803"/>
    </source>
</evidence>
<dbReference type="Pfam" id="PF13374">
    <property type="entry name" value="TPR_10"/>
    <property type="match status" value="1"/>
</dbReference>
<reference evidence="10" key="1">
    <citation type="submission" date="2021-02" db="EMBL/GenBank/DDBJ databases">
        <authorList>
            <person name="Nowell W R."/>
        </authorList>
    </citation>
    <scope>NUCLEOTIDE SEQUENCE</scope>
</reference>
<dbReference type="InterPro" id="IPR019734">
    <property type="entry name" value="TPR_rpt"/>
</dbReference>
<evidence type="ECO:0000256" key="1">
    <source>
        <dbReference type="ARBA" id="ARBA00009558"/>
    </source>
</evidence>
<dbReference type="Pfam" id="PF01129">
    <property type="entry name" value="ART"/>
    <property type="match status" value="1"/>
</dbReference>
<keyword evidence="6 8" id="KW-0802">TPR repeat</keyword>
<keyword evidence="9" id="KW-0520">NAD</keyword>
<dbReference type="EMBL" id="CAJNOL010005593">
    <property type="protein sequence ID" value="CAF1607404.1"/>
    <property type="molecule type" value="Genomic_DNA"/>
</dbReference>
<evidence type="ECO:0000256" key="4">
    <source>
        <dbReference type="ARBA" id="ARBA00022695"/>
    </source>
</evidence>
<dbReference type="PROSITE" id="PS50293">
    <property type="entry name" value="TPR_REGION"/>
    <property type="match status" value="2"/>
</dbReference>
<keyword evidence="3 9" id="KW-0808">Transferase</keyword>
<proteinExistence type="inferred from homology"/>
<dbReference type="SUPFAM" id="SSF48452">
    <property type="entry name" value="TPR-like"/>
    <property type="match status" value="1"/>
</dbReference>
<dbReference type="Proteomes" id="UP000663854">
    <property type="component" value="Unassembled WGS sequence"/>
</dbReference>
<dbReference type="PANTHER" id="PTHR45641:SF19">
    <property type="entry name" value="NEPHROCYSTIN-3"/>
    <property type="match status" value="1"/>
</dbReference>
<comment type="catalytic activity">
    <reaction evidence="7 9">
        <text>L-arginyl-[protein] + NAD(+) = N(omega)-(ADP-D-ribosyl)-L-arginyl-[protein] + nicotinamide + H(+)</text>
        <dbReference type="Rhea" id="RHEA:19149"/>
        <dbReference type="Rhea" id="RHEA-COMP:10532"/>
        <dbReference type="Rhea" id="RHEA-COMP:15087"/>
        <dbReference type="ChEBI" id="CHEBI:15378"/>
        <dbReference type="ChEBI" id="CHEBI:17154"/>
        <dbReference type="ChEBI" id="CHEBI:29965"/>
        <dbReference type="ChEBI" id="CHEBI:57540"/>
        <dbReference type="ChEBI" id="CHEBI:142554"/>
        <dbReference type="EC" id="2.4.2.31"/>
    </reaction>
</comment>
<comment type="caution">
    <text evidence="10">The sequence shown here is derived from an EMBL/GenBank/DDBJ whole genome shotgun (WGS) entry which is preliminary data.</text>
</comment>
<dbReference type="PROSITE" id="PS50005">
    <property type="entry name" value="TPR"/>
    <property type="match status" value="2"/>
</dbReference>
<keyword evidence="4" id="KW-0548">Nucleotidyltransferase</keyword>
<dbReference type="SUPFAM" id="SSF56399">
    <property type="entry name" value="ADP-ribosylation"/>
    <property type="match status" value="1"/>
</dbReference>
<keyword evidence="9" id="KW-0521">NADP</keyword>
<feature type="repeat" description="TPR" evidence="8">
    <location>
        <begin position="466"/>
        <end position="499"/>
    </location>
</feature>
<dbReference type="Gene3D" id="1.25.40.10">
    <property type="entry name" value="Tetratricopeptide repeat domain"/>
    <property type="match status" value="1"/>
</dbReference>
<evidence type="ECO:0000313" key="10">
    <source>
        <dbReference type="EMBL" id="CAF1362358.1"/>
    </source>
</evidence>
<comment type="similarity">
    <text evidence="1 9">Belongs to the Arg-specific ADP-ribosyltransferase family.</text>
</comment>
<dbReference type="InterPro" id="IPR000768">
    <property type="entry name" value="ART"/>
</dbReference>
<evidence type="ECO:0000256" key="3">
    <source>
        <dbReference type="ARBA" id="ARBA00022679"/>
    </source>
</evidence>
<evidence type="ECO:0000256" key="5">
    <source>
        <dbReference type="ARBA" id="ARBA00022737"/>
    </source>
</evidence>
<feature type="repeat" description="TPR" evidence="8">
    <location>
        <begin position="508"/>
        <end position="541"/>
    </location>
</feature>
<dbReference type="SMART" id="SM00028">
    <property type="entry name" value="TPR"/>
    <property type="match status" value="3"/>
</dbReference>
<evidence type="ECO:0000256" key="2">
    <source>
        <dbReference type="ARBA" id="ARBA00022676"/>
    </source>
</evidence>
<keyword evidence="2 9" id="KW-0328">Glycosyltransferase</keyword>
<dbReference type="AlphaFoldDB" id="A0A815I8R3"/>